<feature type="region of interest" description="Disordered" evidence="4">
    <location>
        <begin position="1"/>
        <end position="34"/>
    </location>
</feature>
<dbReference type="Proteomes" id="UP000649617">
    <property type="component" value="Unassembled WGS sequence"/>
</dbReference>
<evidence type="ECO:0000256" key="1">
    <source>
        <dbReference type="ARBA" id="ARBA00022737"/>
    </source>
</evidence>
<dbReference type="SUPFAM" id="SSF48452">
    <property type="entry name" value="TPR-like"/>
    <property type="match status" value="1"/>
</dbReference>
<organism evidence="5 6">
    <name type="scientific">Symbiodinium pilosum</name>
    <name type="common">Dinoflagellate</name>
    <dbReference type="NCBI Taxonomy" id="2952"/>
    <lineage>
        <taxon>Eukaryota</taxon>
        <taxon>Sar</taxon>
        <taxon>Alveolata</taxon>
        <taxon>Dinophyceae</taxon>
        <taxon>Suessiales</taxon>
        <taxon>Symbiodiniaceae</taxon>
        <taxon>Symbiodinium</taxon>
    </lineage>
</organism>
<sequence>MGVPVSEYLPAAPDADDLGRYGQEKDSLESEGRENTQEYAVALTNWAACLGAQGDEEAALAAYTAARIAHEAVGSTDTPSYADAVVNIGDHFNDLGRHDEAMELFAKAREIYQSLSWENTLNNAVVLHNMGLCAYKQGKPREALSFYHEAQGAYESIVLGAEAPQYEELLQDMEQAEQAELKLTPARLNFGDMD</sequence>
<dbReference type="PANTHER" id="PTHR45641:SF19">
    <property type="entry name" value="NEPHROCYSTIN-3"/>
    <property type="match status" value="1"/>
</dbReference>
<dbReference type="InterPro" id="IPR019734">
    <property type="entry name" value="TPR_rpt"/>
</dbReference>
<evidence type="ECO:0000256" key="3">
    <source>
        <dbReference type="PROSITE-ProRule" id="PRU00339"/>
    </source>
</evidence>
<proteinExistence type="predicted"/>
<feature type="compositionally biased region" description="Basic and acidic residues" evidence="4">
    <location>
        <begin position="17"/>
        <end position="34"/>
    </location>
</feature>
<dbReference type="PROSITE" id="PS50005">
    <property type="entry name" value="TPR"/>
    <property type="match status" value="1"/>
</dbReference>
<protein>
    <recommendedName>
        <fullName evidence="7">Tetratricopeptide repeat protein</fullName>
    </recommendedName>
</protein>
<evidence type="ECO:0000256" key="2">
    <source>
        <dbReference type="ARBA" id="ARBA00022803"/>
    </source>
</evidence>
<dbReference type="PANTHER" id="PTHR45641">
    <property type="entry name" value="TETRATRICOPEPTIDE REPEAT PROTEIN (AFU_ORTHOLOGUE AFUA_6G03870)"/>
    <property type="match status" value="1"/>
</dbReference>
<dbReference type="Gene3D" id="1.25.40.10">
    <property type="entry name" value="Tetratricopeptide repeat domain"/>
    <property type="match status" value="1"/>
</dbReference>
<feature type="repeat" description="TPR" evidence="3">
    <location>
        <begin position="82"/>
        <end position="115"/>
    </location>
</feature>
<evidence type="ECO:0008006" key="7">
    <source>
        <dbReference type="Google" id="ProtNLM"/>
    </source>
</evidence>
<dbReference type="OrthoDB" id="424942at2759"/>
<dbReference type="AlphaFoldDB" id="A0A812SZ22"/>
<reference evidence="5" key="1">
    <citation type="submission" date="2021-02" db="EMBL/GenBank/DDBJ databases">
        <authorList>
            <person name="Dougan E. K."/>
            <person name="Rhodes N."/>
            <person name="Thang M."/>
            <person name="Chan C."/>
        </authorList>
    </citation>
    <scope>NUCLEOTIDE SEQUENCE</scope>
</reference>
<evidence type="ECO:0000313" key="5">
    <source>
        <dbReference type="EMBL" id="CAE7510306.1"/>
    </source>
</evidence>
<keyword evidence="2 3" id="KW-0802">TPR repeat</keyword>
<evidence type="ECO:0000256" key="4">
    <source>
        <dbReference type="SAM" id="MobiDB-lite"/>
    </source>
</evidence>
<keyword evidence="6" id="KW-1185">Reference proteome</keyword>
<dbReference type="EMBL" id="CAJNIZ010028702">
    <property type="protein sequence ID" value="CAE7510306.1"/>
    <property type="molecule type" value="Genomic_DNA"/>
</dbReference>
<keyword evidence="1" id="KW-0677">Repeat</keyword>
<evidence type="ECO:0000313" key="6">
    <source>
        <dbReference type="Proteomes" id="UP000649617"/>
    </source>
</evidence>
<name>A0A812SZ22_SYMPI</name>
<dbReference type="SMART" id="SM00028">
    <property type="entry name" value="TPR"/>
    <property type="match status" value="3"/>
</dbReference>
<accession>A0A812SZ22</accession>
<comment type="caution">
    <text evidence="5">The sequence shown here is derived from an EMBL/GenBank/DDBJ whole genome shotgun (WGS) entry which is preliminary data.</text>
</comment>
<dbReference type="InterPro" id="IPR011990">
    <property type="entry name" value="TPR-like_helical_dom_sf"/>
</dbReference>
<dbReference type="Pfam" id="PF13424">
    <property type="entry name" value="TPR_12"/>
    <property type="match status" value="1"/>
</dbReference>
<gene>
    <name evidence="5" type="ORF">SPIL2461_LOCUS13269</name>
</gene>